<evidence type="ECO:0000256" key="1">
    <source>
        <dbReference type="ARBA" id="ARBA00001974"/>
    </source>
</evidence>
<dbReference type="NCBIfam" id="TIGR00275">
    <property type="entry name" value="aminoacetone oxidase family FAD-binding enzyme"/>
    <property type="match status" value="1"/>
</dbReference>
<evidence type="ECO:0000259" key="4">
    <source>
        <dbReference type="Pfam" id="PF03486"/>
    </source>
</evidence>
<evidence type="ECO:0000313" key="6">
    <source>
        <dbReference type="EMBL" id="MCI5754943.1"/>
    </source>
</evidence>
<dbReference type="AlphaFoldDB" id="A0AAE3FI50"/>
<dbReference type="InterPro" id="IPR036188">
    <property type="entry name" value="FAD/NAD-bd_sf"/>
</dbReference>
<dbReference type="Pfam" id="PF22780">
    <property type="entry name" value="HI0933_like_1st"/>
    <property type="match status" value="1"/>
</dbReference>
<evidence type="ECO:0000259" key="5">
    <source>
        <dbReference type="Pfam" id="PF22780"/>
    </source>
</evidence>
<comment type="caution">
    <text evidence="6">The sequence shown here is derived from an EMBL/GenBank/DDBJ whole genome shotgun (WGS) entry which is preliminary data.</text>
</comment>
<dbReference type="Proteomes" id="UP001139365">
    <property type="component" value="Unassembled WGS sequence"/>
</dbReference>
<dbReference type="EMBL" id="JALEMU010000024">
    <property type="protein sequence ID" value="MCI5754943.1"/>
    <property type="molecule type" value="Genomic_DNA"/>
</dbReference>
<sequence length="407" mass="43681">MKKIAIIGGGAAGMTAAVKLIEYGADVTVFEKNDRTGLKLGITGKGRCNLTNNCTREEFMANIPTNPRFLYSAFSAFTPADTMEFFENMGVPLKTERGNRVFPVSDRAGDIVHALRGRIKGHVVNRRVTGICAENGRVTGITAGGKFLPFDAVILCTGGMSYPKTGSDGDGYRFAKALGHTVTPLRPSLVPIESPDRFCAGMQGLSLKNVAVSVTSDSGRGVYRDFGEMMFTHFGVTGPVILSASSMIPDLAPGKYILHIDLKPALDEKTLGDRLLSDFSKNINRDFANSLGALLPAKMIPVFVRLSGIPGEKKVNSITKEERRMVTALLKDFPVRLSHFRPIDEAIITKGGISVKEIDPKTMQSKLVSGLFFAGEIIDVDGYTGGFNLQIAFSTAVCAAAGAIDSQ</sequence>
<proteinExistence type="predicted"/>
<gene>
    <name evidence="6" type="ORF">MR241_01460</name>
</gene>
<evidence type="ECO:0000313" key="7">
    <source>
        <dbReference type="Proteomes" id="UP001139365"/>
    </source>
</evidence>
<organism evidence="6 7">
    <name type="scientific">Candidatus Colimorpha enterica</name>
    <dbReference type="NCBI Taxonomy" id="3083063"/>
    <lineage>
        <taxon>Bacteria</taxon>
        <taxon>Pseudomonadati</taxon>
        <taxon>Bacteroidota</taxon>
        <taxon>Bacteroidia</taxon>
        <taxon>Bacteroidales</taxon>
        <taxon>Candidatus Colimorpha</taxon>
    </lineage>
</organism>
<dbReference type="InterPro" id="IPR004792">
    <property type="entry name" value="BaiN-like"/>
</dbReference>
<keyword evidence="3" id="KW-0274">FAD</keyword>
<dbReference type="PANTHER" id="PTHR42887">
    <property type="entry name" value="OS12G0638800 PROTEIN"/>
    <property type="match status" value="1"/>
</dbReference>
<accession>A0AAE3FI50</accession>
<dbReference type="PRINTS" id="PR00411">
    <property type="entry name" value="PNDRDTASEI"/>
</dbReference>
<dbReference type="SUPFAM" id="SSF160996">
    <property type="entry name" value="HI0933 insert domain-like"/>
    <property type="match status" value="1"/>
</dbReference>
<evidence type="ECO:0000256" key="2">
    <source>
        <dbReference type="ARBA" id="ARBA00022630"/>
    </source>
</evidence>
<evidence type="ECO:0000256" key="3">
    <source>
        <dbReference type="ARBA" id="ARBA00022827"/>
    </source>
</evidence>
<protein>
    <submittedName>
        <fullName evidence="6">NAD(P)/FAD-dependent oxidoreductase</fullName>
    </submittedName>
</protein>
<dbReference type="InterPro" id="IPR055178">
    <property type="entry name" value="RsdA/BaiN/AoA(So)-like_dom"/>
</dbReference>
<feature type="domain" description="RsdA/BaiN/AoA(So)-like Rossmann fold-like" evidence="4">
    <location>
        <begin position="3"/>
        <end position="401"/>
    </location>
</feature>
<name>A0AAE3FI50_9BACT</name>
<dbReference type="Gene3D" id="3.50.50.60">
    <property type="entry name" value="FAD/NAD(P)-binding domain"/>
    <property type="match status" value="1"/>
</dbReference>
<dbReference type="Gene3D" id="1.10.8.260">
    <property type="entry name" value="HI0933 insert domain-like"/>
    <property type="match status" value="1"/>
</dbReference>
<dbReference type="InterPro" id="IPR023166">
    <property type="entry name" value="BaiN-like_dom_sf"/>
</dbReference>
<dbReference type="InterPro" id="IPR057661">
    <property type="entry name" value="RsdA/BaiN/AoA(So)_Rossmann"/>
</dbReference>
<comment type="cofactor">
    <cofactor evidence="1">
        <name>FAD</name>
        <dbReference type="ChEBI" id="CHEBI:57692"/>
    </cofactor>
</comment>
<reference evidence="6 7" key="1">
    <citation type="submission" date="2022-03" db="EMBL/GenBank/DDBJ databases">
        <title>Metagenome-assembled genomes from swine fecal metagenomes.</title>
        <authorList>
            <person name="Holman D.B."/>
            <person name="Kommadath A."/>
        </authorList>
    </citation>
    <scope>NUCLEOTIDE SEQUENCE [LARGE SCALE GENOMIC DNA]</scope>
    <source>
        <strain evidence="6">SUG147</strain>
    </source>
</reference>
<dbReference type="Pfam" id="PF03486">
    <property type="entry name" value="HI0933_like"/>
    <property type="match status" value="1"/>
</dbReference>
<dbReference type="PANTHER" id="PTHR42887:SF2">
    <property type="entry name" value="OS12G0638800 PROTEIN"/>
    <property type="match status" value="1"/>
</dbReference>
<keyword evidence="2" id="KW-0285">Flavoprotein</keyword>
<dbReference type="SUPFAM" id="SSF51905">
    <property type="entry name" value="FAD/NAD(P)-binding domain"/>
    <property type="match status" value="1"/>
</dbReference>
<dbReference type="Gene3D" id="2.40.30.10">
    <property type="entry name" value="Translation factors"/>
    <property type="match status" value="1"/>
</dbReference>
<feature type="domain" description="RsdA/BaiN/AoA(So)-like insert" evidence="5">
    <location>
        <begin position="186"/>
        <end position="348"/>
    </location>
</feature>